<gene>
    <name evidence="3" type="ORF">Tci_035524</name>
</gene>
<dbReference type="Pfam" id="PF08284">
    <property type="entry name" value="RVP_2"/>
    <property type="match status" value="1"/>
</dbReference>
<dbReference type="InterPro" id="IPR043502">
    <property type="entry name" value="DNA/RNA_pol_sf"/>
</dbReference>
<keyword evidence="3" id="KW-0695">RNA-directed DNA polymerase</keyword>
<keyword evidence="3" id="KW-0808">Transferase</keyword>
<feature type="compositionally biased region" description="Basic and acidic residues" evidence="1">
    <location>
        <begin position="129"/>
        <end position="146"/>
    </location>
</feature>
<dbReference type="Gene3D" id="3.30.70.270">
    <property type="match status" value="1"/>
</dbReference>
<sequence>MTQGHSRSSAFVKVFNSGSNNEYGKGRFKNSQVQTRIREVTVGITQEDFKTLMREEFYLNNEMQKLKTEFWCHAMVGAGHAAYTDRFHIRGMVAATEPTTIQSVVLKGGVLTDEAIRNGSLKKNTKKRGNGEELSRDGNVRDDNKRSRTRRALATTTNPVRNFAKDCKVGSRMVNPLNARNPIVARRACFECGGRENNGNQVRERAFMLGVEEARHDPNIMTEIEGHTFNIDLISFGHGRFDVIEGMDWLSWHKVEIVCHEKIVRIPLLNGEMLRVLGERPEKKVNSENSRTMVSFDQVHRHMEHWVCRPYLGKFVIVFIYEILIYYKTKEEHETHLGLILELLKKEKLYVKFSKYEFWLQEKSMTFDWGEEQETIFQTLKDKLCNAHVLALLDGIEYFMIHQNEASEIVNAPAEMLRGLEEQIECRSDGALYYLDRICIPLTGDWPGMKKDIALYVSKGLTCSKVNVELQRPSVLLQQHEILEWKCERITMDFVMKLPKTSSGHDSIWAEVREGQLIGPEIVQETTNKISQIKDRLKTARYCQNSYVDKRKKPLEFNVGDHVLLKVSPWKGVVRFRKKGKLVPRFVGLFEITKRIVPIAYRLRLPEELNGIHETFYVSNLKQCLAEPTLQIPLEEIQVDVKLNFIEEPLEIQEREFKKLKRSRIPIVNV</sequence>
<name>A0A6L2LP18_TANCI</name>
<dbReference type="SUPFAM" id="SSF56672">
    <property type="entry name" value="DNA/RNA polymerases"/>
    <property type="match status" value="1"/>
</dbReference>
<dbReference type="EMBL" id="BKCJ010004865">
    <property type="protein sequence ID" value="GEU63546.1"/>
    <property type="molecule type" value="Genomic_DNA"/>
</dbReference>
<evidence type="ECO:0000259" key="2">
    <source>
        <dbReference type="Pfam" id="PF24626"/>
    </source>
</evidence>
<dbReference type="Pfam" id="PF24626">
    <property type="entry name" value="SH3_Tf2-1"/>
    <property type="match status" value="1"/>
</dbReference>
<protein>
    <submittedName>
        <fullName evidence="3">Putative reverse transcriptase domain-containing protein</fullName>
    </submittedName>
</protein>
<dbReference type="AlphaFoldDB" id="A0A6L2LP18"/>
<evidence type="ECO:0000256" key="1">
    <source>
        <dbReference type="SAM" id="MobiDB-lite"/>
    </source>
</evidence>
<keyword evidence="3" id="KW-0548">Nucleotidyltransferase</keyword>
<organism evidence="3">
    <name type="scientific">Tanacetum cinerariifolium</name>
    <name type="common">Dalmatian daisy</name>
    <name type="synonym">Chrysanthemum cinerariifolium</name>
    <dbReference type="NCBI Taxonomy" id="118510"/>
    <lineage>
        <taxon>Eukaryota</taxon>
        <taxon>Viridiplantae</taxon>
        <taxon>Streptophyta</taxon>
        <taxon>Embryophyta</taxon>
        <taxon>Tracheophyta</taxon>
        <taxon>Spermatophyta</taxon>
        <taxon>Magnoliopsida</taxon>
        <taxon>eudicotyledons</taxon>
        <taxon>Gunneridae</taxon>
        <taxon>Pentapetalae</taxon>
        <taxon>asterids</taxon>
        <taxon>campanulids</taxon>
        <taxon>Asterales</taxon>
        <taxon>Asteraceae</taxon>
        <taxon>Asteroideae</taxon>
        <taxon>Anthemideae</taxon>
        <taxon>Anthemidinae</taxon>
        <taxon>Tanacetum</taxon>
    </lineage>
</organism>
<dbReference type="PANTHER" id="PTHR46148:SF59">
    <property type="entry name" value="NUCLEOTIDYLTRANSFERASE, RIBONUCLEASE H"/>
    <property type="match status" value="1"/>
</dbReference>
<feature type="domain" description="Tf2-1-like SH3-like" evidence="2">
    <location>
        <begin position="560"/>
        <end position="624"/>
    </location>
</feature>
<comment type="caution">
    <text evidence="3">The sequence shown here is derived from an EMBL/GenBank/DDBJ whole genome shotgun (WGS) entry which is preliminary data.</text>
</comment>
<dbReference type="InterPro" id="IPR043128">
    <property type="entry name" value="Rev_trsase/Diguanyl_cyclase"/>
</dbReference>
<dbReference type="PANTHER" id="PTHR46148">
    <property type="entry name" value="CHROMO DOMAIN-CONTAINING PROTEIN"/>
    <property type="match status" value="1"/>
</dbReference>
<proteinExistence type="predicted"/>
<dbReference type="GO" id="GO:0003964">
    <property type="term" value="F:RNA-directed DNA polymerase activity"/>
    <property type="evidence" value="ECO:0007669"/>
    <property type="project" value="UniProtKB-KW"/>
</dbReference>
<feature type="region of interest" description="Disordered" evidence="1">
    <location>
        <begin position="121"/>
        <end position="150"/>
    </location>
</feature>
<dbReference type="InterPro" id="IPR056924">
    <property type="entry name" value="SH3_Tf2-1"/>
</dbReference>
<evidence type="ECO:0000313" key="3">
    <source>
        <dbReference type="EMBL" id="GEU63546.1"/>
    </source>
</evidence>
<reference evidence="3" key="1">
    <citation type="journal article" date="2019" name="Sci. Rep.">
        <title>Draft genome of Tanacetum cinerariifolium, the natural source of mosquito coil.</title>
        <authorList>
            <person name="Yamashiro T."/>
            <person name="Shiraishi A."/>
            <person name="Satake H."/>
            <person name="Nakayama K."/>
        </authorList>
    </citation>
    <scope>NUCLEOTIDE SEQUENCE</scope>
</reference>
<accession>A0A6L2LP18</accession>